<accession>A0A0D3JC15</accession>
<keyword evidence="4" id="KW-1185">Reference proteome</keyword>
<dbReference type="Proteomes" id="UP000013827">
    <property type="component" value="Unassembled WGS sequence"/>
</dbReference>
<feature type="coiled-coil region" evidence="1">
    <location>
        <begin position="376"/>
        <end position="403"/>
    </location>
</feature>
<proteinExistence type="predicted"/>
<protein>
    <submittedName>
        <fullName evidence="3">Uncharacterized protein</fullName>
    </submittedName>
</protein>
<dbReference type="PaxDb" id="2903-EOD21050"/>
<name>A0A0D3JC15_EMIH1</name>
<dbReference type="RefSeq" id="XP_005773479.1">
    <property type="nucleotide sequence ID" value="XM_005773422.1"/>
</dbReference>
<evidence type="ECO:0000313" key="3">
    <source>
        <dbReference type="EnsemblProtists" id="EOD21050"/>
    </source>
</evidence>
<feature type="compositionally biased region" description="Low complexity" evidence="2">
    <location>
        <begin position="320"/>
        <end position="330"/>
    </location>
</feature>
<dbReference type="EnsemblProtists" id="EOD21050">
    <property type="protein sequence ID" value="EOD21050"/>
    <property type="gene ID" value="EMIHUDRAFT_101743"/>
</dbReference>
<feature type="region of interest" description="Disordered" evidence="2">
    <location>
        <begin position="698"/>
        <end position="718"/>
    </location>
</feature>
<keyword evidence="1" id="KW-0175">Coiled coil</keyword>
<reference evidence="3" key="2">
    <citation type="submission" date="2024-10" db="UniProtKB">
        <authorList>
            <consortium name="EnsemblProtists"/>
        </authorList>
    </citation>
    <scope>IDENTIFICATION</scope>
</reference>
<dbReference type="GeneID" id="17266597"/>
<reference evidence="4" key="1">
    <citation type="journal article" date="2013" name="Nature">
        <title>Pan genome of the phytoplankton Emiliania underpins its global distribution.</title>
        <authorList>
            <person name="Read B.A."/>
            <person name="Kegel J."/>
            <person name="Klute M.J."/>
            <person name="Kuo A."/>
            <person name="Lefebvre S.C."/>
            <person name="Maumus F."/>
            <person name="Mayer C."/>
            <person name="Miller J."/>
            <person name="Monier A."/>
            <person name="Salamov A."/>
            <person name="Young J."/>
            <person name="Aguilar M."/>
            <person name="Claverie J.M."/>
            <person name="Frickenhaus S."/>
            <person name="Gonzalez K."/>
            <person name="Herman E.K."/>
            <person name="Lin Y.C."/>
            <person name="Napier J."/>
            <person name="Ogata H."/>
            <person name="Sarno A.F."/>
            <person name="Shmutz J."/>
            <person name="Schroeder D."/>
            <person name="de Vargas C."/>
            <person name="Verret F."/>
            <person name="von Dassow P."/>
            <person name="Valentin K."/>
            <person name="Van de Peer Y."/>
            <person name="Wheeler G."/>
            <person name="Dacks J.B."/>
            <person name="Delwiche C.F."/>
            <person name="Dyhrman S.T."/>
            <person name="Glockner G."/>
            <person name="John U."/>
            <person name="Richards T."/>
            <person name="Worden A.Z."/>
            <person name="Zhang X."/>
            <person name="Grigoriev I.V."/>
            <person name="Allen A.E."/>
            <person name="Bidle K."/>
            <person name="Borodovsky M."/>
            <person name="Bowler C."/>
            <person name="Brownlee C."/>
            <person name="Cock J.M."/>
            <person name="Elias M."/>
            <person name="Gladyshev V.N."/>
            <person name="Groth M."/>
            <person name="Guda C."/>
            <person name="Hadaegh A."/>
            <person name="Iglesias-Rodriguez M.D."/>
            <person name="Jenkins J."/>
            <person name="Jones B.M."/>
            <person name="Lawson T."/>
            <person name="Leese F."/>
            <person name="Lindquist E."/>
            <person name="Lobanov A."/>
            <person name="Lomsadze A."/>
            <person name="Malik S.B."/>
            <person name="Marsh M.E."/>
            <person name="Mackinder L."/>
            <person name="Mock T."/>
            <person name="Mueller-Roeber B."/>
            <person name="Pagarete A."/>
            <person name="Parker M."/>
            <person name="Probert I."/>
            <person name="Quesneville H."/>
            <person name="Raines C."/>
            <person name="Rensing S.A."/>
            <person name="Riano-Pachon D.M."/>
            <person name="Richier S."/>
            <person name="Rokitta S."/>
            <person name="Shiraiwa Y."/>
            <person name="Soanes D.M."/>
            <person name="van der Giezen M."/>
            <person name="Wahlund T.M."/>
            <person name="Williams B."/>
            <person name="Wilson W."/>
            <person name="Wolfe G."/>
            <person name="Wurch L.L."/>
        </authorList>
    </citation>
    <scope>NUCLEOTIDE SEQUENCE</scope>
</reference>
<dbReference type="KEGG" id="ehx:EMIHUDRAFT_101743"/>
<feature type="region of interest" description="Disordered" evidence="2">
    <location>
        <begin position="353"/>
        <end position="372"/>
    </location>
</feature>
<organism evidence="3 4">
    <name type="scientific">Emiliania huxleyi (strain CCMP1516)</name>
    <dbReference type="NCBI Taxonomy" id="280463"/>
    <lineage>
        <taxon>Eukaryota</taxon>
        <taxon>Haptista</taxon>
        <taxon>Haptophyta</taxon>
        <taxon>Prymnesiophyceae</taxon>
        <taxon>Isochrysidales</taxon>
        <taxon>Noelaerhabdaceae</taxon>
        <taxon>Emiliania</taxon>
    </lineage>
</organism>
<dbReference type="eggNOG" id="ENOG502SSYX">
    <property type="taxonomic scope" value="Eukaryota"/>
</dbReference>
<evidence type="ECO:0000313" key="4">
    <source>
        <dbReference type="Proteomes" id="UP000013827"/>
    </source>
</evidence>
<dbReference type="AlphaFoldDB" id="A0A0D3JC15"/>
<feature type="region of interest" description="Disordered" evidence="2">
    <location>
        <begin position="115"/>
        <end position="134"/>
    </location>
</feature>
<dbReference type="HOGENOM" id="CLU_305990_0_0_1"/>
<feature type="region of interest" description="Disordered" evidence="2">
    <location>
        <begin position="320"/>
        <end position="341"/>
    </location>
</feature>
<evidence type="ECO:0000256" key="2">
    <source>
        <dbReference type="SAM" id="MobiDB-lite"/>
    </source>
</evidence>
<sequence>MDSPAERMVSRVHLQIAVRKAPAARCSNSLVIWEDPRLERLAFRFPSIAALLDECSLAAYATDLEDEGYSVRGLGELAFASPNELRHALVDGVGLAPREWEQLLRTLLDAGESRQRAEAAAQGGASGGGPALSAQQTPLCSARLRLVLREAEPFEAPAPVLARHSRMLAALTGGSQRWREAAGAAEGRWECSLAAHEPAGKQERSCGSTLCAAVRGAVGWMRASHGAAKRAAAAQLLSPERVVPVARLCHYLECPPLLEAAVRTLASAVDAANAPSVLLLAHELGEPALERAAVGGILADLDEVEKAEYWLELPPLTRATAAHASRRSSTPPTPMPWSGRRATLRTLRDATARNPLLSAGPHAARGSSASSPRELLAMVREALAEMRERLADAQLRQEQESDSGDARQRKTAAFVVALEAYLRQEESAFAALAAPATPALTQAWRAGVAPPPPAVPPASPRGAFVPTYEWQTLPEAEACLPAGLEVELPLDGRPRRARIPPRWTVRVWLSDELGFWREAAARDTPCGSLRLSAAAYAGVAPSHVRLCYVNEEMEEMEVDDRWTVEEAQLFRRVSQLRVAIGAGAEEQEGVASLFRGGAPWEKTVQEAMVRLKGYLYLHLERERGRFKRVVLRVRVWDWFRLGATDVIEAPHEDMIKSYTSFTEAAAAVHKALYRNADTAPENVCWNDYVAYIRSSLPQSSDSNRAHNPAGDGPFNRSRRRGTLPCRFYIVGITSYTHASPELASVKIDSLRFSDGSGEWVRAGHLRPFVPDGVELAEIDPLVRRQIRFDQHHMRRSNSLNAAAREAKRKKVKSLDAGDLVFVDWLRVPNPEQVHSPPFLPADLPAFIVSSEIVRMDMPTAARGENSPLDVRLAPWSRDGLTVDPATHFVVPRNHLINFNAGFRDVWAHSARAEERAGAVHASLLDAIEYIVEFRRRRRPGYPGVDHTWRNLMGAEPLPARFCAGGERSG</sequence>
<evidence type="ECO:0000256" key="1">
    <source>
        <dbReference type="SAM" id="Coils"/>
    </source>
</evidence>